<dbReference type="InterPro" id="IPR038476">
    <property type="entry name" value="UvrC_RNase_H_dom_sf"/>
</dbReference>
<dbReference type="SUPFAM" id="SSF47781">
    <property type="entry name" value="RuvA domain 2-like"/>
    <property type="match status" value="1"/>
</dbReference>
<evidence type="ECO:0000256" key="5">
    <source>
        <dbReference type="ARBA" id="ARBA00023204"/>
    </source>
</evidence>
<feature type="domain" description="GIY-YIG" evidence="7">
    <location>
        <begin position="15"/>
        <end position="94"/>
    </location>
</feature>
<dbReference type="SMART" id="SM00278">
    <property type="entry name" value="HhH1"/>
    <property type="match status" value="2"/>
</dbReference>
<evidence type="ECO:0000259" key="6">
    <source>
        <dbReference type="PROSITE" id="PS50151"/>
    </source>
</evidence>
<sequence length="494" mass="56269">MAIDALRNKINSMPNRPGVYLMHNSSGEVLYVGKAKSLKKRLRSYLRHSSFSSPRLRKLTKEVEDISVIRTENEAEAFIVEARLIKLYQPFYNVELKMGEKYPFIKITAEDFPRLIITRHKEDDGSMYFGPYVNVKQLRQLLRIINRYFPIRDCGKIIGDGTPIQSRPCIRYSLGQCPGPCAGLCDRREYQENVADIILLLNGQSSELVSRLRNRMDRAAKNLAFEAAARLRDAIRVIWRFSRQKTSSLFLETSSDELWKPLLRLQTVLQLRTVPWRIEGFDISHHAGKETYGACVVFEQGLPNPSLYRKFSVSQRDAPDDFRAIREVVFRRYKRLKEAQDAFPQLILIDGGKQQLRFAVEALEEAQVEGIDVVALAKKEELLYVPGRDEPLSLHRDDEGLKLLQRVRDEAHRFALAAHTAASRRRFSRSSLEDIPGVGKIIASRLIAKFGSVANIAMATPEEVAQVKGVSILMANKILEALKGAKDGKQEEQV</sequence>
<dbReference type="InterPro" id="IPR050066">
    <property type="entry name" value="UvrABC_protein_C"/>
</dbReference>
<dbReference type="PANTHER" id="PTHR30562">
    <property type="entry name" value="UVRC/OXIDOREDUCTASE"/>
    <property type="match status" value="1"/>
</dbReference>
<reference evidence="9 10" key="2">
    <citation type="journal article" date="2012" name="Stand. Genomic Sci.">
        <title>Genome sequence of the moderately thermophilic, amino-acid-degrading and sulfur-reducing bacterium Thermovirga lienii type strain (Cas60314(T)).</title>
        <authorList>
            <person name="Goker M."/>
            <person name="Saunders E."/>
            <person name="Lapidus A."/>
            <person name="Nolan M."/>
            <person name="Lucas S."/>
            <person name="Hammon N."/>
            <person name="Deshpande S."/>
            <person name="Cheng J.F."/>
            <person name="Han C."/>
            <person name="Tapia R."/>
            <person name="Goodwin L.A."/>
            <person name="Pitluck S."/>
            <person name="Liolios K."/>
            <person name="Mavromatis K."/>
            <person name="Pagani I."/>
            <person name="Ivanova N."/>
            <person name="Mikhailova N."/>
            <person name="Pati A."/>
            <person name="Chen A."/>
            <person name="Palaniappan K."/>
            <person name="Land M."/>
            <person name="Chang Y.J."/>
            <person name="Jeffries C.D."/>
            <person name="Brambilla E.M."/>
            <person name="Rohde M."/>
            <person name="Spring S."/>
            <person name="Detter J.C."/>
            <person name="Woyke T."/>
            <person name="Bristow J."/>
            <person name="Eisen J.A."/>
            <person name="Markowitz V."/>
            <person name="Hugenholtz P."/>
            <person name="Kyrpides N.C."/>
            <person name="Klenk H.P."/>
        </authorList>
    </citation>
    <scope>NUCLEOTIDE SEQUENCE [LARGE SCALE GENOMIC DNA]</scope>
    <source>
        <strain evidence="10">ATCC BAA-1197 / DSM 17291 / Cas60314</strain>
    </source>
</reference>
<dbReference type="InterPro" id="IPR047296">
    <property type="entry name" value="GIY-YIG_UvrC_Cho"/>
</dbReference>
<keyword evidence="3" id="KW-0228">DNA excision</keyword>
<feature type="domain" description="UvrC family homology region profile" evidence="8">
    <location>
        <begin position="260"/>
        <end position="363"/>
    </location>
</feature>
<evidence type="ECO:0000259" key="7">
    <source>
        <dbReference type="PROSITE" id="PS50164"/>
    </source>
</evidence>
<dbReference type="AlphaFoldDB" id="G7V9T1"/>
<dbReference type="Pfam" id="PF01541">
    <property type="entry name" value="GIY-YIG"/>
    <property type="match status" value="1"/>
</dbReference>
<dbReference type="CDD" id="cd10434">
    <property type="entry name" value="GIY-YIG_UvrC_Cho"/>
    <property type="match status" value="1"/>
</dbReference>
<dbReference type="Pfam" id="PF08459">
    <property type="entry name" value="UvrC_RNaseH_dom"/>
    <property type="match status" value="1"/>
</dbReference>
<dbReference type="InterPro" id="IPR001943">
    <property type="entry name" value="UVR_dom"/>
</dbReference>
<dbReference type="PROSITE" id="PS50165">
    <property type="entry name" value="UVRC"/>
    <property type="match status" value="1"/>
</dbReference>
<keyword evidence="5" id="KW-0234">DNA repair</keyword>
<dbReference type="Pfam" id="PF14520">
    <property type="entry name" value="HHH_5"/>
    <property type="match status" value="1"/>
</dbReference>
<organism evidence="9 10">
    <name type="scientific">Thermovirga lienii (strain ATCC BAA-1197 / DSM 17291 / Cas60314)</name>
    <dbReference type="NCBI Taxonomy" id="580340"/>
    <lineage>
        <taxon>Bacteria</taxon>
        <taxon>Thermotogati</taxon>
        <taxon>Synergistota</taxon>
        <taxon>Synergistia</taxon>
        <taxon>Synergistales</taxon>
        <taxon>Thermovirgaceae</taxon>
        <taxon>Thermovirga</taxon>
    </lineage>
</organism>
<evidence type="ECO:0000259" key="8">
    <source>
        <dbReference type="PROSITE" id="PS50165"/>
    </source>
</evidence>
<dbReference type="STRING" id="580340.Tlie_0898"/>
<dbReference type="PANTHER" id="PTHR30562:SF1">
    <property type="entry name" value="UVRABC SYSTEM PROTEIN C"/>
    <property type="match status" value="1"/>
</dbReference>
<keyword evidence="2" id="KW-0227">DNA damage</keyword>
<dbReference type="InterPro" id="IPR003583">
    <property type="entry name" value="Hlx-hairpin-Hlx_DNA-bd_motif"/>
</dbReference>
<keyword evidence="10" id="KW-1185">Reference proteome</keyword>
<dbReference type="GO" id="GO:0009381">
    <property type="term" value="F:excinuclease ABC activity"/>
    <property type="evidence" value="ECO:0007669"/>
    <property type="project" value="InterPro"/>
</dbReference>
<accession>G7V9T1</accession>
<dbReference type="InterPro" id="IPR036876">
    <property type="entry name" value="UVR_dom_sf"/>
</dbReference>
<dbReference type="InterPro" id="IPR010994">
    <property type="entry name" value="RuvA_2-like"/>
</dbReference>
<dbReference type="SUPFAM" id="SSF82771">
    <property type="entry name" value="GIY-YIG endonuclease"/>
    <property type="match status" value="1"/>
</dbReference>
<evidence type="ECO:0000256" key="2">
    <source>
        <dbReference type="ARBA" id="ARBA00022763"/>
    </source>
</evidence>
<reference evidence="10" key="1">
    <citation type="submission" date="2011-10" db="EMBL/GenBank/DDBJ databases">
        <title>The complete genome of chromosome of Thermovirga lienii DSM 17291.</title>
        <authorList>
            <consortium name="US DOE Joint Genome Institute (JGI-PGF)"/>
            <person name="Lucas S."/>
            <person name="Copeland A."/>
            <person name="Lapidus A."/>
            <person name="Glavina del Rio T."/>
            <person name="Dalin E."/>
            <person name="Tice H."/>
            <person name="Bruce D."/>
            <person name="Goodwin L."/>
            <person name="Pitluck S."/>
            <person name="Peters L."/>
            <person name="Mikhailova N."/>
            <person name="Saunders E."/>
            <person name="Kyrpides N."/>
            <person name="Mavromatis K."/>
            <person name="Ivanova N."/>
            <person name="Last F.I."/>
            <person name="Brettin T."/>
            <person name="Detter J.C."/>
            <person name="Han C."/>
            <person name="Larimer F."/>
            <person name="Land M."/>
            <person name="Hauser L."/>
            <person name="Markowitz V."/>
            <person name="Cheng J.-F."/>
            <person name="Hugenholtz P."/>
            <person name="Woyke T."/>
            <person name="Wu D."/>
            <person name="Spring S."/>
            <person name="Schroeder M."/>
            <person name="Brambilla E.-M."/>
            <person name="Klenk H.-P."/>
            <person name="Eisen J.A."/>
        </authorList>
    </citation>
    <scope>NUCLEOTIDE SEQUENCE [LARGE SCALE GENOMIC DNA]</scope>
    <source>
        <strain evidence="10">ATCC BAA-1197 / DSM 17291 / Cas60314</strain>
    </source>
</reference>
<evidence type="ECO:0000313" key="9">
    <source>
        <dbReference type="EMBL" id="AER66631.1"/>
    </source>
</evidence>
<dbReference type="SUPFAM" id="SSF46600">
    <property type="entry name" value="C-terminal UvrC-binding domain of UvrB"/>
    <property type="match status" value="1"/>
</dbReference>
<keyword evidence="1" id="KW-0963">Cytoplasm</keyword>
<proteinExistence type="predicted"/>
<evidence type="ECO:0000256" key="4">
    <source>
        <dbReference type="ARBA" id="ARBA00022881"/>
    </source>
</evidence>
<dbReference type="InterPro" id="IPR035901">
    <property type="entry name" value="GIY-YIG_endonuc_sf"/>
</dbReference>
<protein>
    <submittedName>
        <fullName evidence="9">Excinuclease ABC, C subunit</fullName>
    </submittedName>
</protein>
<dbReference type="GO" id="GO:0003677">
    <property type="term" value="F:DNA binding"/>
    <property type="evidence" value="ECO:0007669"/>
    <property type="project" value="InterPro"/>
</dbReference>
<dbReference type="Pfam" id="PF02151">
    <property type="entry name" value="UVR"/>
    <property type="match status" value="1"/>
</dbReference>
<dbReference type="PROSITE" id="PS50151">
    <property type="entry name" value="UVR"/>
    <property type="match status" value="1"/>
</dbReference>
<dbReference type="HOGENOM" id="CLU_014841_3_3_0"/>
<dbReference type="KEGG" id="tli:Tlie_0898"/>
<dbReference type="Gene3D" id="4.10.860.10">
    <property type="entry name" value="UVR domain"/>
    <property type="match status" value="1"/>
</dbReference>
<dbReference type="InterPro" id="IPR000305">
    <property type="entry name" value="GIY-YIG_endonuc"/>
</dbReference>
<dbReference type="eggNOG" id="COG0322">
    <property type="taxonomic scope" value="Bacteria"/>
</dbReference>
<evidence type="ECO:0000313" key="10">
    <source>
        <dbReference type="Proteomes" id="UP000005868"/>
    </source>
</evidence>
<dbReference type="EMBL" id="CP003096">
    <property type="protein sequence ID" value="AER66631.1"/>
    <property type="molecule type" value="Genomic_DNA"/>
</dbReference>
<dbReference type="GO" id="GO:0009380">
    <property type="term" value="C:excinuclease repair complex"/>
    <property type="evidence" value="ECO:0007669"/>
    <property type="project" value="TreeGrafter"/>
</dbReference>
<dbReference type="Proteomes" id="UP000005868">
    <property type="component" value="Chromosome"/>
</dbReference>
<dbReference type="FunFam" id="3.40.1440.10:FF:000001">
    <property type="entry name" value="UvrABC system protein C"/>
    <property type="match status" value="1"/>
</dbReference>
<gene>
    <name evidence="9" type="ordered locus">Tlie_0898</name>
</gene>
<name>G7V9T1_THELD</name>
<dbReference type="Gene3D" id="3.40.1440.10">
    <property type="entry name" value="GIY-YIG endonuclease"/>
    <property type="match status" value="1"/>
</dbReference>
<feature type="domain" description="UVR" evidence="6">
    <location>
        <begin position="206"/>
        <end position="241"/>
    </location>
</feature>
<evidence type="ECO:0000256" key="1">
    <source>
        <dbReference type="ARBA" id="ARBA00022490"/>
    </source>
</evidence>
<keyword evidence="4" id="KW-0267">Excision nuclease</keyword>
<dbReference type="Gene3D" id="3.30.420.340">
    <property type="entry name" value="UvrC, RNAse H endonuclease domain"/>
    <property type="match status" value="1"/>
</dbReference>
<evidence type="ECO:0000256" key="3">
    <source>
        <dbReference type="ARBA" id="ARBA00022769"/>
    </source>
</evidence>
<dbReference type="InterPro" id="IPR001162">
    <property type="entry name" value="UvrC_RNase_H_dom"/>
</dbReference>
<dbReference type="PROSITE" id="PS50164">
    <property type="entry name" value="GIY_YIG"/>
    <property type="match status" value="1"/>
</dbReference>
<dbReference type="GO" id="GO:0006289">
    <property type="term" value="P:nucleotide-excision repair"/>
    <property type="evidence" value="ECO:0007669"/>
    <property type="project" value="InterPro"/>
</dbReference>
<dbReference type="SMART" id="SM00465">
    <property type="entry name" value="GIYc"/>
    <property type="match status" value="1"/>
</dbReference>
<dbReference type="Gene3D" id="1.10.150.20">
    <property type="entry name" value="5' to 3' exonuclease, C-terminal subdomain"/>
    <property type="match status" value="1"/>
</dbReference>